<name>A0A8K0CKN0_IGNLU</name>
<feature type="non-terminal residue" evidence="1">
    <location>
        <position position="1"/>
    </location>
</feature>
<dbReference type="AlphaFoldDB" id="A0A8K0CKN0"/>
<reference evidence="1" key="1">
    <citation type="submission" date="2019-08" db="EMBL/GenBank/DDBJ databases">
        <title>The genome of the North American firefly Photinus pyralis.</title>
        <authorList>
            <consortium name="Photinus pyralis genome working group"/>
            <person name="Fallon T.R."/>
            <person name="Sander Lower S.E."/>
            <person name="Weng J.-K."/>
        </authorList>
    </citation>
    <scope>NUCLEOTIDE SEQUENCE</scope>
    <source>
        <strain evidence="1">TRF0915ILg1</strain>
        <tissue evidence="1">Whole body</tissue>
    </source>
</reference>
<dbReference type="EMBL" id="VTPC01071453">
    <property type="protein sequence ID" value="KAF2889040.1"/>
    <property type="molecule type" value="Genomic_DNA"/>
</dbReference>
<sequence>MALLLQAIPSWTIRCLRRTGIGWTILESSNNYLEFALKIRKFMDNKSYKKLREAVNKTEWTKHSGATKVNAYYNNQENSI</sequence>
<proteinExistence type="predicted"/>
<gene>
    <name evidence="1" type="ORF">ILUMI_17133</name>
</gene>
<protein>
    <submittedName>
        <fullName evidence="1">Uncharacterized protein</fullName>
    </submittedName>
</protein>
<evidence type="ECO:0000313" key="1">
    <source>
        <dbReference type="EMBL" id="KAF2889040.1"/>
    </source>
</evidence>
<organism evidence="1 2">
    <name type="scientific">Ignelater luminosus</name>
    <name type="common">Cucubano</name>
    <name type="synonym">Pyrophorus luminosus</name>
    <dbReference type="NCBI Taxonomy" id="2038154"/>
    <lineage>
        <taxon>Eukaryota</taxon>
        <taxon>Metazoa</taxon>
        <taxon>Ecdysozoa</taxon>
        <taxon>Arthropoda</taxon>
        <taxon>Hexapoda</taxon>
        <taxon>Insecta</taxon>
        <taxon>Pterygota</taxon>
        <taxon>Neoptera</taxon>
        <taxon>Endopterygota</taxon>
        <taxon>Coleoptera</taxon>
        <taxon>Polyphaga</taxon>
        <taxon>Elateriformia</taxon>
        <taxon>Elateroidea</taxon>
        <taxon>Elateridae</taxon>
        <taxon>Agrypninae</taxon>
        <taxon>Pyrophorini</taxon>
        <taxon>Ignelater</taxon>
    </lineage>
</organism>
<dbReference type="Proteomes" id="UP000801492">
    <property type="component" value="Unassembled WGS sequence"/>
</dbReference>
<dbReference type="SUPFAM" id="SSF55486">
    <property type="entry name" value="Metalloproteases ('zincins'), catalytic domain"/>
    <property type="match status" value="1"/>
</dbReference>
<comment type="caution">
    <text evidence="1">The sequence shown here is derived from an EMBL/GenBank/DDBJ whole genome shotgun (WGS) entry which is preliminary data.</text>
</comment>
<keyword evidence="2" id="KW-1185">Reference proteome</keyword>
<evidence type="ECO:0000313" key="2">
    <source>
        <dbReference type="Proteomes" id="UP000801492"/>
    </source>
</evidence>
<accession>A0A8K0CKN0</accession>